<proteinExistence type="predicted"/>
<dbReference type="EMBL" id="CP158357">
    <property type="protein sequence ID" value="XBX77327.1"/>
    <property type="molecule type" value="Genomic_DNA"/>
</dbReference>
<dbReference type="RefSeq" id="WP_350350819.1">
    <property type="nucleotide sequence ID" value="NZ_CP158357.1"/>
</dbReference>
<dbReference type="AlphaFoldDB" id="A0AAU7VT08"/>
<gene>
    <name evidence="1" type="ORF">ABS642_15620</name>
</gene>
<accession>A0AAU7VT08</accession>
<reference evidence="1" key="1">
    <citation type="submission" date="2024-06" db="EMBL/GenBank/DDBJ databases">
        <title>Draft genome sequence of Microbacterium sp. strain A8/3-1, isolated from Oxytropis tragacanthoides Fisch. ex DC. Root nodules in the Altai region of Russia.</title>
        <authorList>
            <person name="Sazanova A."/>
            <person name="Guro P."/>
            <person name="Kuznetsova I."/>
            <person name="Belimov A."/>
            <person name="Safronova V."/>
        </authorList>
    </citation>
    <scope>NUCLEOTIDE SEQUENCE</scope>
    <source>
        <strain evidence="1">A8/3-1</strain>
    </source>
</reference>
<name>A0AAU7VT08_9MICO</name>
<protein>
    <recommendedName>
        <fullName evidence="2">MarR family transcriptional regulator</fullName>
    </recommendedName>
</protein>
<organism evidence="1">
    <name type="scientific">Microbacterium sp. A8/3-1</name>
    <dbReference type="NCBI Taxonomy" id="3160749"/>
    <lineage>
        <taxon>Bacteria</taxon>
        <taxon>Bacillati</taxon>
        <taxon>Actinomycetota</taxon>
        <taxon>Actinomycetes</taxon>
        <taxon>Micrococcales</taxon>
        <taxon>Microbacteriaceae</taxon>
        <taxon>Microbacterium</taxon>
    </lineage>
</organism>
<evidence type="ECO:0008006" key="2">
    <source>
        <dbReference type="Google" id="ProtNLM"/>
    </source>
</evidence>
<dbReference type="InterPro" id="IPR036388">
    <property type="entry name" value="WH-like_DNA-bd_sf"/>
</dbReference>
<dbReference type="Gene3D" id="1.10.10.10">
    <property type="entry name" value="Winged helix-like DNA-binding domain superfamily/Winged helix DNA-binding domain"/>
    <property type="match status" value="1"/>
</dbReference>
<evidence type="ECO:0000313" key="1">
    <source>
        <dbReference type="EMBL" id="XBX77327.1"/>
    </source>
</evidence>
<sequence length="135" mass="14346">MLAFSTQLIGQTEKALNALLRTVLVDRQLSEREWVALRLTSQFDGPGTLVETIRDSAQFTDAADLLSGLEARGLVMDDALSAAGADLVAEISREIGALTEPIWASIAPADAEAAARALDGVLTRTRALLRGESQP</sequence>